<protein>
    <recommendedName>
        <fullName evidence="3">L-2-amino-thiazoline-4-carboxylic acid hydrolase</fullName>
    </recommendedName>
</protein>
<sequence>MNLKRLVYMVTMHRSKKYIVNKYGEAFWKDFKQKSMRILNSILPKVPDIGNSIFAFNYEFCPAYISWYKSFMELGLSSDEACKEIWKMNECLVTIIPSWVLSMSVEAYLGGFRRSAARHEQRMKENKLHPYDWKIAYREIDDNTFEIDITECAMLKLSKDFDALGMYPAICRMDYLFSHYMGSGFERTKTLGDGDSCCNCRYHMRGSCEWAPEKGFEYRK</sequence>
<evidence type="ECO:0008006" key="3">
    <source>
        <dbReference type="Google" id="ProtNLM"/>
    </source>
</evidence>
<evidence type="ECO:0000313" key="1">
    <source>
        <dbReference type="EMBL" id="GLC31801.1"/>
    </source>
</evidence>
<dbReference type="RefSeq" id="WP_264851125.1">
    <property type="nucleotide sequence ID" value="NZ_BRXR01000001.1"/>
</dbReference>
<gene>
    <name evidence="1" type="ORF">bsdE14_32110</name>
</gene>
<keyword evidence="2" id="KW-1185">Reference proteome</keyword>
<comment type="caution">
    <text evidence="1">The sequence shown here is derived from an EMBL/GenBank/DDBJ whole genome shotgun (WGS) entry which is preliminary data.</text>
</comment>
<organism evidence="1 2">
    <name type="scientific">Clostridium omnivorum</name>
    <dbReference type="NCBI Taxonomy" id="1604902"/>
    <lineage>
        <taxon>Bacteria</taxon>
        <taxon>Bacillati</taxon>
        <taxon>Bacillota</taxon>
        <taxon>Clostridia</taxon>
        <taxon>Eubacteriales</taxon>
        <taxon>Clostridiaceae</taxon>
        <taxon>Clostridium</taxon>
    </lineage>
</organism>
<reference evidence="1 2" key="1">
    <citation type="journal article" date="2024" name="Int. J. Syst. Evol. Microbiol.">
        <title>Clostridium omnivorum sp. nov., isolated from anoxic soil under the treatment of reductive soil disinfestation.</title>
        <authorList>
            <person name="Ueki A."/>
            <person name="Tonouchi A."/>
            <person name="Kaku N."/>
            <person name="Honma S."/>
            <person name="Ueki K."/>
        </authorList>
    </citation>
    <scope>NUCLEOTIDE SEQUENCE [LARGE SCALE GENOMIC DNA]</scope>
    <source>
        <strain evidence="1 2">E14</strain>
    </source>
</reference>
<dbReference type="Proteomes" id="UP001208567">
    <property type="component" value="Unassembled WGS sequence"/>
</dbReference>
<name>A0ABQ5N9F6_9CLOT</name>
<dbReference type="Pfam" id="PF14196">
    <property type="entry name" value="ATC_hydrolase"/>
    <property type="match status" value="1"/>
</dbReference>
<proteinExistence type="predicted"/>
<dbReference type="InterPro" id="IPR026002">
    <property type="entry name" value="ATC_hydrolase-like"/>
</dbReference>
<evidence type="ECO:0000313" key="2">
    <source>
        <dbReference type="Proteomes" id="UP001208567"/>
    </source>
</evidence>
<accession>A0ABQ5N9F6</accession>
<dbReference type="EMBL" id="BRXR01000001">
    <property type="protein sequence ID" value="GLC31801.1"/>
    <property type="molecule type" value="Genomic_DNA"/>
</dbReference>